<accession>A0A9Q9AUB6</accession>
<dbReference type="Proteomes" id="UP001056384">
    <property type="component" value="Chromosome 4"/>
</dbReference>
<name>A0A9Q9AUB6_9PEZI</name>
<evidence type="ECO:0000313" key="3">
    <source>
        <dbReference type="Proteomes" id="UP001056384"/>
    </source>
</evidence>
<dbReference type="AlphaFoldDB" id="A0A9Q9AUB6"/>
<reference evidence="2" key="1">
    <citation type="submission" date="2022-06" db="EMBL/GenBank/DDBJ databases">
        <title>Complete genome sequences of two strains of the flax pathogen Septoria linicola.</title>
        <authorList>
            <person name="Lapalu N."/>
            <person name="Simon A."/>
            <person name="Demenou B."/>
            <person name="Paumier D."/>
            <person name="Guillot M.-P."/>
            <person name="Gout L."/>
            <person name="Valade R."/>
        </authorList>
    </citation>
    <scope>NUCLEOTIDE SEQUENCE</scope>
    <source>
        <strain evidence="2">SE15195</strain>
    </source>
</reference>
<feature type="region of interest" description="Disordered" evidence="1">
    <location>
        <begin position="13"/>
        <end position="89"/>
    </location>
</feature>
<proteinExistence type="predicted"/>
<dbReference type="EMBL" id="CP099421">
    <property type="protein sequence ID" value="USW52273.1"/>
    <property type="molecule type" value="Genomic_DNA"/>
</dbReference>
<organism evidence="2 3">
    <name type="scientific">Septoria linicola</name>
    <dbReference type="NCBI Taxonomy" id="215465"/>
    <lineage>
        <taxon>Eukaryota</taxon>
        <taxon>Fungi</taxon>
        <taxon>Dikarya</taxon>
        <taxon>Ascomycota</taxon>
        <taxon>Pezizomycotina</taxon>
        <taxon>Dothideomycetes</taxon>
        <taxon>Dothideomycetidae</taxon>
        <taxon>Mycosphaerellales</taxon>
        <taxon>Mycosphaerellaceae</taxon>
        <taxon>Septoria</taxon>
    </lineage>
</organism>
<evidence type="ECO:0000313" key="2">
    <source>
        <dbReference type="EMBL" id="USW52273.1"/>
    </source>
</evidence>
<protein>
    <submittedName>
        <fullName evidence="2">Uncharacterized protein</fullName>
    </submittedName>
</protein>
<evidence type="ECO:0000256" key="1">
    <source>
        <dbReference type="SAM" id="MobiDB-lite"/>
    </source>
</evidence>
<gene>
    <name evidence="2" type="ORF">Slin15195_G055920</name>
</gene>
<sequence length="89" mass="9048">MSPPSANVFALLATDADSEPVANSPPSPPSSPTSTDTFTTAPSSPTTPSAPSTPSSSDVSSFTPIISKRSLKKPPQRLPAAMEAPTPVR</sequence>
<feature type="compositionally biased region" description="Low complexity" evidence="1">
    <location>
        <begin position="32"/>
        <end position="64"/>
    </location>
</feature>
<keyword evidence="3" id="KW-1185">Reference proteome</keyword>